<comment type="cofactor">
    <cofactor evidence="8">
        <name>Zn(2+)</name>
        <dbReference type="ChEBI" id="CHEBI:29105"/>
    </cofactor>
    <text evidence="8">Binds 2 Zn(2+) ions.</text>
</comment>
<evidence type="ECO:0000256" key="5">
    <source>
        <dbReference type="ARBA" id="ARBA00022833"/>
    </source>
</evidence>
<organism evidence="12 13">
    <name type="scientific">Armadillidium nasatum</name>
    <dbReference type="NCBI Taxonomy" id="96803"/>
    <lineage>
        <taxon>Eukaryota</taxon>
        <taxon>Metazoa</taxon>
        <taxon>Ecdysozoa</taxon>
        <taxon>Arthropoda</taxon>
        <taxon>Crustacea</taxon>
        <taxon>Multicrustacea</taxon>
        <taxon>Malacostraca</taxon>
        <taxon>Eumalacostraca</taxon>
        <taxon>Peracarida</taxon>
        <taxon>Isopoda</taxon>
        <taxon>Oniscidea</taxon>
        <taxon>Crinocheta</taxon>
        <taxon>Armadillidiidae</taxon>
        <taxon>Armadillidium</taxon>
    </lineage>
</organism>
<dbReference type="SUPFAM" id="SSF53649">
    <property type="entry name" value="Alkaline phosphatase-like"/>
    <property type="match status" value="1"/>
</dbReference>
<feature type="region of interest" description="Disordered" evidence="11">
    <location>
        <begin position="159"/>
        <end position="185"/>
    </location>
</feature>
<feature type="binding site" evidence="8">
    <location>
        <position position="324"/>
    </location>
    <ligand>
        <name>Zn(2+)</name>
        <dbReference type="ChEBI" id="CHEBI:29105"/>
        <label>2</label>
    </ligand>
</feature>
<keyword evidence="6 8" id="KW-0460">Magnesium</keyword>
<keyword evidence="5 8" id="KW-0862">Zinc</keyword>
<dbReference type="Pfam" id="PF00245">
    <property type="entry name" value="Alk_phosphatase"/>
    <property type="match status" value="1"/>
</dbReference>
<dbReference type="GO" id="GO:0046872">
    <property type="term" value="F:metal ion binding"/>
    <property type="evidence" value="ECO:0007669"/>
    <property type="project" value="UniProtKB-KW"/>
</dbReference>
<name>A0A5N5SSI0_9CRUS</name>
<accession>A0A5N5SSI0</accession>
<keyword evidence="4 10" id="KW-0378">Hydrolase</keyword>
<evidence type="ECO:0000256" key="10">
    <source>
        <dbReference type="RuleBase" id="RU003947"/>
    </source>
</evidence>
<feature type="binding site" evidence="8">
    <location>
        <position position="286"/>
    </location>
    <ligand>
        <name>Zn(2+)</name>
        <dbReference type="ChEBI" id="CHEBI:29105"/>
        <label>2</label>
    </ligand>
</feature>
<evidence type="ECO:0000256" key="3">
    <source>
        <dbReference type="ARBA" id="ARBA00022723"/>
    </source>
</evidence>
<dbReference type="Proteomes" id="UP000326759">
    <property type="component" value="Unassembled WGS sequence"/>
</dbReference>
<dbReference type="InterPro" id="IPR017850">
    <property type="entry name" value="Alkaline_phosphatase_core_sf"/>
</dbReference>
<dbReference type="EMBL" id="SEYY01020843">
    <property type="protein sequence ID" value="KAB7496977.1"/>
    <property type="molecule type" value="Genomic_DNA"/>
</dbReference>
<comment type="similarity">
    <text evidence="1 9">Belongs to the alkaline phosphatase family.</text>
</comment>
<feature type="compositionally biased region" description="Basic and acidic residues" evidence="11">
    <location>
        <begin position="173"/>
        <end position="185"/>
    </location>
</feature>
<keyword evidence="13" id="KW-1185">Reference proteome</keyword>
<keyword evidence="3 8" id="KW-0479">Metal-binding</keyword>
<dbReference type="EC" id="3.1.3.1" evidence="2 10"/>
<dbReference type="Gene3D" id="3.40.720.10">
    <property type="entry name" value="Alkaline Phosphatase, subunit A"/>
    <property type="match status" value="1"/>
</dbReference>
<evidence type="ECO:0000256" key="6">
    <source>
        <dbReference type="ARBA" id="ARBA00022842"/>
    </source>
</evidence>
<feature type="binding site" evidence="8">
    <location>
        <position position="323"/>
    </location>
    <ligand>
        <name>Zn(2+)</name>
        <dbReference type="ChEBI" id="CHEBI:29105"/>
        <label>2</label>
    </ligand>
</feature>
<dbReference type="AlphaFoldDB" id="A0A5N5SSI0"/>
<comment type="cofactor">
    <cofactor evidence="8">
        <name>Mg(2+)</name>
        <dbReference type="ChEBI" id="CHEBI:18420"/>
    </cofactor>
    <text evidence="8">Binds 1 Mg(2+) ion.</text>
</comment>
<evidence type="ECO:0000313" key="13">
    <source>
        <dbReference type="Proteomes" id="UP000326759"/>
    </source>
</evidence>
<dbReference type="OrthoDB" id="5818554at2759"/>
<evidence type="ECO:0000256" key="1">
    <source>
        <dbReference type="ARBA" id="ARBA00005984"/>
    </source>
</evidence>
<evidence type="ECO:0000256" key="4">
    <source>
        <dbReference type="ARBA" id="ARBA00022801"/>
    </source>
</evidence>
<dbReference type="InterPro" id="IPR001952">
    <property type="entry name" value="Alkaline_phosphatase"/>
</dbReference>
<feature type="binding site" evidence="8">
    <location>
        <position position="277"/>
    </location>
    <ligand>
        <name>Mg(2+)</name>
        <dbReference type="ChEBI" id="CHEBI:18420"/>
    </ligand>
</feature>
<feature type="binding site" evidence="8">
    <location>
        <position position="104"/>
    </location>
    <ligand>
        <name>Mg(2+)</name>
        <dbReference type="ChEBI" id="CHEBI:18420"/>
    </ligand>
</feature>
<dbReference type="PRINTS" id="PR00113">
    <property type="entry name" value="ALKPHPHTASE"/>
</dbReference>
<evidence type="ECO:0000256" key="8">
    <source>
        <dbReference type="PIRSR" id="PIRSR601952-2"/>
    </source>
</evidence>
<evidence type="ECO:0000256" key="11">
    <source>
        <dbReference type="SAM" id="MobiDB-lite"/>
    </source>
</evidence>
<evidence type="ECO:0000313" key="12">
    <source>
        <dbReference type="EMBL" id="KAB7496977.1"/>
    </source>
</evidence>
<evidence type="ECO:0000256" key="9">
    <source>
        <dbReference type="RuleBase" id="RU003946"/>
    </source>
</evidence>
<dbReference type="PROSITE" id="PS00123">
    <property type="entry name" value="ALKALINE_PHOSPHATASE"/>
    <property type="match status" value="1"/>
</dbReference>
<feature type="active site" description="Phosphoserine intermediate" evidence="7">
    <location>
        <position position="39"/>
    </location>
</feature>
<protein>
    <recommendedName>
        <fullName evidence="2 10">Alkaline phosphatase</fullName>
        <ecNumber evidence="2 10">3.1.3.1</ecNumber>
    </recommendedName>
</protein>
<dbReference type="SMART" id="SM00098">
    <property type="entry name" value="alkPPc"/>
    <property type="match status" value="1"/>
</dbReference>
<dbReference type="PANTHER" id="PTHR11596:SF83">
    <property type="entry name" value="ALKALINE PHOSPHATASE 4"/>
    <property type="match status" value="1"/>
</dbReference>
<dbReference type="CDD" id="cd16012">
    <property type="entry name" value="ALP"/>
    <property type="match status" value="1"/>
</dbReference>
<comment type="caution">
    <text evidence="12">The sequence shown here is derived from an EMBL/GenBank/DDBJ whole genome shotgun (WGS) entry which is preliminary data.</text>
</comment>
<dbReference type="InterPro" id="IPR018299">
    <property type="entry name" value="Alkaline_phosphatase_AS"/>
</dbReference>
<gene>
    <name evidence="12" type="ORF">Anas_04541</name>
</gene>
<dbReference type="PANTHER" id="PTHR11596">
    <property type="entry name" value="ALKALINE PHOSPHATASE"/>
    <property type="match status" value="1"/>
</dbReference>
<evidence type="ECO:0000256" key="7">
    <source>
        <dbReference type="PIRSR" id="PIRSR601952-1"/>
    </source>
</evidence>
<proteinExistence type="inferred from homology"/>
<reference evidence="12 13" key="1">
    <citation type="journal article" date="2019" name="PLoS Biol.">
        <title>Sex chromosomes control vertical transmission of feminizing Wolbachia symbionts in an isopod.</title>
        <authorList>
            <person name="Becking T."/>
            <person name="Chebbi M.A."/>
            <person name="Giraud I."/>
            <person name="Moumen B."/>
            <person name="Laverre T."/>
            <person name="Caubet Y."/>
            <person name="Peccoud J."/>
            <person name="Gilbert C."/>
            <person name="Cordaux R."/>
        </authorList>
    </citation>
    <scope>NUCLEOTIDE SEQUENCE [LARGE SCALE GENOMIC DNA]</scope>
    <source>
        <strain evidence="12">ANa2</strain>
        <tissue evidence="12">Whole body excluding digestive tract and cuticle</tissue>
    </source>
</reference>
<comment type="catalytic activity">
    <reaction evidence="10">
        <text>a phosphate monoester + H2O = an alcohol + phosphate</text>
        <dbReference type="Rhea" id="RHEA:15017"/>
        <dbReference type="ChEBI" id="CHEBI:15377"/>
        <dbReference type="ChEBI" id="CHEBI:30879"/>
        <dbReference type="ChEBI" id="CHEBI:43474"/>
        <dbReference type="ChEBI" id="CHEBI:67140"/>
        <dbReference type="EC" id="3.1.3.1"/>
    </reaction>
</comment>
<evidence type="ECO:0000256" key="2">
    <source>
        <dbReference type="ARBA" id="ARBA00012647"/>
    </source>
</evidence>
<sequence>MSFYSLEMFYSIETHCIVLNFLNISYIQTYNVDKQVPDSAGTATAYLCGVKANLHTIGVNANVQPYNCSASLDSRNRPDSILKWSQDAGKGTGVITTTRITHATPSAAYAHSASRDWECDSMLPEDAKEKGCKDIARQLVEDLPGKNINVLLAGGRDTLGASTPEDDNPIPNKNDRLNFEDGESTCKREDGRNLADEWISEKTNAGKSAVYVTNTQEFREVDPEKEDYILGLFKGSHMDFSYYRDESPKGSPSIKEMTELAIKRLQRETNGFFLLVEGGRIDQALHDTRPRLALEDLVALDEAVQAALDMVNLEETLIIVTADHSHSMTMSGYPPRDNSILGTTTMDDVTDKMPYTTLMFTTGPGATFTWMVKRLKKK</sequence>
<feature type="binding site" evidence="8">
    <location>
        <position position="102"/>
    </location>
    <ligand>
        <name>Mg(2+)</name>
        <dbReference type="ChEBI" id="CHEBI:18420"/>
    </ligand>
</feature>
<feature type="binding site" evidence="8">
    <location>
        <position position="282"/>
    </location>
    <ligand>
        <name>Zn(2+)</name>
        <dbReference type="ChEBI" id="CHEBI:29105"/>
        <label>2</label>
    </ligand>
</feature>
<dbReference type="GO" id="GO:0004035">
    <property type="term" value="F:alkaline phosphatase activity"/>
    <property type="evidence" value="ECO:0007669"/>
    <property type="project" value="UniProtKB-EC"/>
</dbReference>